<evidence type="ECO:0000256" key="3">
    <source>
        <dbReference type="ARBA" id="ARBA00007823"/>
    </source>
</evidence>
<evidence type="ECO:0000256" key="5">
    <source>
        <dbReference type="ARBA" id="ARBA00022694"/>
    </source>
</evidence>
<evidence type="ECO:0000256" key="2">
    <source>
        <dbReference type="ARBA" id="ARBA00001947"/>
    </source>
</evidence>
<evidence type="ECO:0000256" key="1">
    <source>
        <dbReference type="ARBA" id="ARBA00000402"/>
    </source>
</evidence>
<keyword evidence="14" id="KW-1185">Reference proteome</keyword>
<evidence type="ECO:0000256" key="10">
    <source>
        <dbReference type="ARBA" id="ARBA00022833"/>
    </source>
</evidence>
<evidence type="ECO:0000256" key="9">
    <source>
        <dbReference type="ARBA" id="ARBA00022801"/>
    </source>
</evidence>
<evidence type="ECO:0000256" key="8">
    <source>
        <dbReference type="ARBA" id="ARBA00022759"/>
    </source>
</evidence>
<comment type="cofactor">
    <cofactor evidence="2">
        <name>Zn(2+)</name>
        <dbReference type="ChEBI" id="CHEBI:29105"/>
    </cofactor>
</comment>
<dbReference type="CDD" id="cd07718">
    <property type="entry name" value="RNaseZ_ELAC1_ELAC2-C-term-like_MBL-fold"/>
    <property type="match status" value="1"/>
</dbReference>
<feature type="domain" description="Metallo-beta-lactamase" evidence="12">
    <location>
        <begin position="5"/>
        <end position="210"/>
    </location>
</feature>
<reference evidence="13" key="1">
    <citation type="submission" date="2017-08" db="EMBL/GenBank/DDBJ databases">
        <authorList>
            <person name="Polle J.E."/>
            <person name="Barry K."/>
            <person name="Cushman J."/>
            <person name="Schmutz J."/>
            <person name="Tran D."/>
            <person name="Hathwaick L.T."/>
            <person name="Yim W.C."/>
            <person name="Jenkins J."/>
            <person name="Mckie-Krisberg Z.M."/>
            <person name="Prochnik S."/>
            <person name="Lindquist E."/>
            <person name="Dockter R.B."/>
            <person name="Adam C."/>
            <person name="Molina H."/>
            <person name="Bunkerborg J."/>
            <person name="Jin E."/>
            <person name="Buchheim M."/>
            <person name="Magnuson J."/>
        </authorList>
    </citation>
    <scope>NUCLEOTIDE SEQUENCE</scope>
    <source>
        <strain evidence="13">CCAP 19/18</strain>
    </source>
</reference>
<dbReference type="EMBL" id="MU069503">
    <property type="protein sequence ID" value="KAF5840784.1"/>
    <property type="molecule type" value="Genomic_DNA"/>
</dbReference>
<gene>
    <name evidence="13" type="ORF">DUNSADRAFT_15493</name>
</gene>
<evidence type="ECO:0000313" key="14">
    <source>
        <dbReference type="Proteomes" id="UP000815325"/>
    </source>
</evidence>
<keyword evidence="9" id="KW-0378">Hydrolase</keyword>
<dbReference type="EC" id="3.1.26.11" evidence="4"/>
<dbReference type="InterPro" id="IPR001279">
    <property type="entry name" value="Metallo-B-lactamas"/>
</dbReference>
<evidence type="ECO:0000256" key="4">
    <source>
        <dbReference type="ARBA" id="ARBA00012477"/>
    </source>
</evidence>
<keyword evidence="8" id="KW-0255">Endonuclease</keyword>
<dbReference type="InterPro" id="IPR036866">
    <property type="entry name" value="RibonucZ/Hydroxyglut_hydro"/>
</dbReference>
<dbReference type="PANTHER" id="PTHR12553">
    <property type="entry name" value="ZINC PHOSPHODIESTERASE ELAC PROTEIN 2"/>
    <property type="match status" value="1"/>
</dbReference>
<dbReference type="SUPFAM" id="SSF56281">
    <property type="entry name" value="Metallo-hydrolase/oxidoreductase"/>
    <property type="match status" value="1"/>
</dbReference>
<keyword evidence="6" id="KW-0540">Nuclease</keyword>
<evidence type="ECO:0000259" key="12">
    <source>
        <dbReference type="Pfam" id="PF12706"/>
    </source>
</evidence>
<proteinExistence type="inferred from homology"/>
<accession>A0ABQ7G967</accession>
<keyword evidence="10" id="KW-0862">Zinc</keyword>
<dbReference type="InterPro" id="IPR047151">
    <property type="entry name" value="RNZ2-like"/>
</dbReference>
<comment type="caution">
    <text evidence="13">The sequence shown here is derived from an EMBL/GenBank/DDBJ whole genome shotgun (WGS) entry which is preliminary data.</text>
</comment>
<feature type="region of interest" description="Disordered" evidence="11">
    <location>
        <begin position="261"/>
        <end position="356"/>
    </location>
</feature>
<dbReference type="Gene3D" id="3.60.15.10">
    <property type="entry name" value="Ribonuclease Z/Hydroxyacylglutathione hydrolase-like"/>
    <property type="match status" value="1"/>
</dbReference>
<organism evidence="13 14">
    <name type="scientific">Dunaliella salina</name>
    <name type="common">Green alga</name>
    <name type="synonym">Protococcus salinus</name>
    <dbReference type="NCBI Taxonomy" id="3046"/>
    <lineage>
        <taxon>Eukaryota</taxon>
        <taxon>Viridiplantae</taxon>
        <taxon>Chlorophyta</taxon>
        <taxon>core chlorophytes</taxon>
        <taxon>Chlorophyceae</taxon>
        <taxon>CS clade</taxon>
        <taxon>Chlamydomonadales</taxon>
        <taxon>Dunaliellaceae</taxon>
        <taxon>Dunaliella</taxon>
    </lineage>
</organism>
<dbReference type="Proteomes" id="UP000815325">
    <property type="component" value="Unassembled WGS sequence"/>
</dbReference>
<dbReference type="PANTHER" id="PTHR12553:SF70">
    <property type="entry name" value="RIBONUCLEASE Z"/>
    <property type="match status" value="1"/>
</dbReference>
<sequence>MGSMLMDCGEGSWGQMLRCLGPEAARQQVAALRCVWVSHKHADHALGLSGLLAARPASAPPLLVVGPWAVKRWMHLLHDNHGYRTHFVHCREFRQPCDMANNVQQSVQAEALGPRGLGLVRWQSVPVNHCPDAYALVMEHQHGWKLVYSGDTRPCPALVRAGAGATLLIHEATFEPELEHQAVSKKHSTSAEALQAAKDMKAYSTILTHFSQRYPRVPAGLGLESESEDPEGQETLTAGDLPAQQEAAGGVEQGCGHCACGSSESEEDELEGNREGVVGPRGWGEEEENPCAAGKGTWRGLEGRASKAQENGACSKDEAGSEQGYDGAGAGGKSEDQCQAQRQQQQQQQPQQQQCQSQLLGQGEAQGLRTAPAMVAFDGMLVPLSVLPHLPMVGPLVAKVLKRAEQL</sequence>
<evidence type="ECO:0000256" key="6">
    <source>
        <dbReference type="ARBA" id="ARBA00022722"/>
    </source>
</evidence>
<evidence type="ECO:0000256" key="11">
    <source>
        <dbReference type="SAM" id="MobiDB-lite"/>
    </source>
</evidence>
<keyword evidence="5" id="KW-0819">tRNA processing</keyword>
<evidence type="ECO:0000256" key="7">
    <source>
        <dbReference type="ARBA" id="ARBA00022723"/>
    </source>
</evidence>
<feature type="compositionally biased region" description="Low complexity" evidence="11">
    <location>
        <begin position="337"/>
        <end position="356"/>
    </location>
</feature>
<evidence type="ECO:0000313" key="13">
    <source>
        <dbReference type="EMBL" id="KAF5840784.1"/>
    </source>
</evidence>
<dbReference type="Pfam" id="PF12706">
    <property type="entry name" value="Lactamase_B_2"/>
    <property type="match status" value="1"/>
</dbReference>
<name>A0ABQ7G967_DUNSA</name>
<keyword evidence="7" id="KW-0479">Metal-binding</keyword>
<protein>
    <recommendedName>
        <fullName evidence="4">ribonuclease Z</fullName>
        <ecNumber evidence="4">3.1.26.11</ecNumber>
    </recommendedName>
</protein>
<comment type="similarity">
    <text evidence="3">Belongs to the RNase Z family.</text>
</comment>
<comment type="catalytic activity">
    <reaction evidence="1">
        <text>Endonucleolytic cleavage of RNA, removing extra 3' nucleotides from tRNA precursor, generating 3' termini of tRNAs. A 3'-hydroxy group is left at the tRNA terminus and a 5'-phosphoryl group is left at the trailer molecule.</text>
        <dbReference type="EC" id="3.1.26.11"/>
    </reaction>
</comment>